<dbReference type="InterPro" id="IPR011711">
    <property type="entry name" value="GntR_C"/>
</dbReference>
<dbReference type="InterPro" id="IPR000524">
    <property type="entry name" value="Tscrpt_reg_HTH_GntR"/>
</dbReference>
<keyword evidence="3" id="KW-0804">Transcription</keyword>
<evidence type="ECO:0000256" key="4">
    <source>
        <dbReference type="SAM" id="MobiDB-lite"/>
    </source>
</evidence>
<dbReference type="Gene3D" id="1.10.10.10">
    <property type="entry name" value="Winged helix-like DNA-binding domain superfamily/Winged helix DNA-binding domain"/>
    <property type="match status" value="1"/>
</dbReference>
<keyword evidence="7" id="KW-1185">Reference proteome</keyword>
<dbReference type="Gene3D" id="1.20.120.530">
    <property type="entry name" value="GntR ligand-binding domain-like"/>
    <property type="match status" value="1"/>
</dbReference>
<dbReference type="SUPFAM" id="SSF48008">
    <property type="entry name" value="GntR ligand-binding domain-like"/>
    <property type="match status" value="1"/>
</dbReference>
<dbReference type="RefSeq" id="WP_377281624.1">
    <property type="nucleotide sequence ID" value="NZ_JBHRSI010000004.1"/>
</dbReference>
<name>A0ABW4N6F9_9CAUL</name>
<feature type="region of interest" description="Disordered" evidence="4">
    <location>
        <begin position="224"/>
        <end position="264"/>
    </location>
</feature>
<dbReference type="InterPro" id="IPR008920">
    <property type="entry name" value="TF_FadR/GntR_C"/>
</dbReference>
<protein>
    <submittedName>
        <fullName evidence="6">GntR family transcriptional regulator</fullName>
    </submittedName>
</protein>
<comment type="caution">
    <text evidence="6">The sequence shown here is derived from an EMBL/GenBank/DDBJ whole genome shotgun (WGS) entry which is preliminary data.</text>
</comment>
<evidence type="ECO:0000256" key="1">
    <source>
        <dbReference type="ARBA" id="ARBA00023015"/>
    </source>
</evidence>
<evidence type="ECO:0000256" key="2">
    <source>
        <dbReference type="ARBA" id="ARBA00023125"/>
    </source>
</evidence>
<dbReference type="SMART" id="SM00345">
    <property type="entry name" value="HTH_GNTR"/>
    <property type="match status" value="1"/>
</dbReference>
<reference evidence="7" key="1">
    <citation type="journal article" date="2019" name="Int. J. Syst. Evol. Microbiol.">
        <title>The Global Catalogue of Microorganisms (GCM) 10K type strain sequencing project: providing services to taxonomists for standard genome sequencing and annotation.</title>
        <authorList>
            <consortium name="The Broad Institute Genomics Platform"/>
            <consortium name="The Broad Institute Genome Sequencing Center for Infectious Disease"/>
            <person name="Wu L."/>
            <person name="Ma J."/>
        </authorList>
    </citation>
    <scope>NUCLEOTIDE SEQUENCE [LARGE SCALE GENOMIC DNA]</scope>
    <source>
        <strain evidence="7">DFY28</strain>
    </source>
</reference>
<dbReference type="Pfam" id="PF00392">
    <property type="entry name" value="GntR"/>
    <property type="match status" value="1"/>
</dbReference>
<gene>
    <name evidence="6" type="ORF">ACFSC0_19470</name>
</gene>
<feature type="compositionally biased region" description="Basic and acidic residues" evidence="4">
    <location>
        <begin position="224"/>
        <end position="233"/>
    </location>
</feature>
<dbReference type="InterPro" id="IPR036390">
    <property type="entry name" value="WH_DNA-bd_sf"/>
</dbReference>
<dbReference type="Pfam" id="PF07729">
    <property type="entry name" value="FCD"/>
    <property type="match status" value="1"/>
</dbReference>
<dbReference type="InterPro" id="IPR036388">
    <property type="entry name" value="WH-like_DNA-bd_sf"/>
</dbReference>
<evidence type="ECO:0000256" key="3">
    <source>
        <dbReference type="ARBA" id="ARBA00023163"/>
    </source>
</evidence>
<dbReference type="PANTHER" id="PTHR43537">
    <property type="entry name" value="TRANSCRIPTIONAL REGULATOR, GNTR FAMILY"/>
    <property type="match status" value="1"/>
</dbReference>
<sequence>MAELAPALPSLTDKAAFWLKRDIVRGVFLPNERIKVDPLSKFYGVGRSPIQAGIMQLEPTGLLSHEHQKGHRVAPVSLADYDDVRQLYRDLYRIALRRAVKNGDMAWEERVVLTLHRTSKVPKVIDVRGEGREMWQMAYKRLHAEILSGCGSPLLTALIADLGNRVERYVNLFADLQSDLERDHHKEHRELVDIVLERDAQKVIEAFDAFFQRAQPMRDTVVEKLRSMEETKPARRPRGAARPPPEPAKPAAAKTAAKGRRKVS</sequence>
<dbReference type="PROSITE" id="PS50949">
    <property type="entry name" value="HTH_GNTR"/>
    <property type="match status" value="1"/>
</dbReference>
<evidence type="ECO:0000313" key="6">
    <source>
        <dbReference type="EMBL" id="MFD1785584.1"/>
    </source>
</evidence>
<dbReference type="PANTHER" id="PTHR43537:SF20">
    <property type="entry name" value="HTH-TYPE TRANSCRIPTIONAL REPRESSOR GLAR"/>
    <property type="match status" value="1"/>
</dbReference>
<dbReference type="EMBL" id="JBHUEY010000012">
    <property type="protein sequence ID" value="MFD1785584.1"/>
    <property type="molecule type" value="Genomic_DNA"/>
</dbReference>
<keyword evidence="2" id="KW-0238">DNA-binding</keyword>
<evidence type="ECO:0000259" key="5">
    <source>
        <dbReference type="PROSITE" id="PS50949"/>
    </source>
</evidence>
<accession>A0ABW4N6F9</accession>
<organism evidence="6 7">
    <name type="scientific">Phenylobacterium terrae</name>
    <dbReference type="NCBI Taxonomy" id="2665495"/>
    <lineage>
        <taxon>Bacteria</taxon>
        <taxon>Pseudomonadati</taxon>
        <taxon>Pseudomonadota</taxon>
        <taxon>Alphaproteobacteria</taxon>
        <taxon>Caulobacterales</taxon>
        <taxon>Caulobacteraceae</taxon>
        <taxon>Phenylobacterium</taxon>
    </lineage>
</organism>
<proteinExistence type="predicted"/>
<evidence type="ECO:0000313" key="7">
    <source>
        <dbReference type="Proteomes" id="UP001597237"/>
    </source>
</evidence>
<keyword evidence="1" id="KW-0805">Transcription regulation</keyword>
<dbReference type="SUPFAM" id="SSF46785">
    <property type="entry name" value="Winged helix' DNA-binding domain"/>
    <property type="match status" value="1"/>
</dbReference>
<dbReference type="Proteomes" id="UP001597237">
    <property type="component" value="Unassembled WGS sequence"/>
</dbReference>
<feature type="domain" description="HTH gntR-type" evidence="5">
    <location>
        <begin position="9"/>
        <end position="76"/>
    </location>
</feature>